<gene>
    <name evidence="2" type="ORF">UY02_C0033G0007</name>
</gene>
<evidence type="ECO:0000256" key="1">
    <source>
        <dbReference type="SAM" id="Phobius"/>
    </source>
</evidence>
<dbReference type="Proteomes" id="UP000034682">
    <property type="component" value="Unassembled WGS sequence"/>
</dbReference>
<dbReference type="EMBL" id="LCOK01000033">
    <property type="protein sequence ID" value="KKU76080.1"/>
    <property type="molecule type" value="Genomic_DNA"/>
</dbReference>
<dbReference type="AlphaFoldDB" id="A0A0G1W1A9"/>
<protein>
    <submittedName>
        <fullName evidence="2">Uncharacterized protein</fullName>
    </submittedName>
</protein>
<accession>A0A0G1W1A9</accession>
<comment type="caution">
    <text evidence="2">The sequence shown here is derived from an EMBL/GenBank/DDBJ whole genome shotgun (WGS) entry which is preliminary data.</text>
</comment>
<evidence type="ECO:0000313" key="3">
    <source>
        <dbReference type="Proteomes" id="UP000034682"/>
    </source>
</evidence>
<keyword evidence="1" id="KW-0812">Transmembrane</keyword>
<keyword evidence="1" id="KW-1133">Transmembrane helix</keyword>
<reference evidence="2 3" key="1">
    <citation type="journal article" date="2015" name="Nature">
        <title>rRNA introns, odd ribosomes, and small enigmatic genomes across a large radiation of phyla.</title>
        <authorList>
            <person name="Brown C.T."/>
            <person name="Hug L.A."/>
            <person name="Thomas B.C."/>
            <person name="Sharon I."/>
            <person name="Castelle C.J."/>
            <person name="Singh A."/>
            <person name="Wilkins M.J."/>
            <person name="Williams K.H."/>
            <person name="Banfield J.F."/>
        </authorList>
    </citation>
    <scope>NUCLEOTIDE SEQUENCE [LARGE SCALE GENOMIC DNA]</scope>
</reference>
<keyword evidence="1" id="KW-0472">Membrane</keyword>
<name>A0A0G1W1A9_9BACT</name>
<sequence>MKNTIFAVLRFFYKILGRILPPIARFTLWVLATAIVAEFVWAGWQYNVTKGSDFLASFLR</sequence>
<organism evidence="2 3">
    <name type="scientific">Candidatus Giovannonibacteria bacterium GW2011_GWB1_47_6b</name>
    <dbReference type="NCBI Taxonomy" id="1618655"/>
    <lineage>
        <taxon>Bacteria</taxon>
        <taxon>Candidatus Giovannoniibacteriota</taxon>
    </lineage>
</organism>
<proteinExistence type="predicted"/>
<evidence type="ECO:0000313" key="2">
    <source>
        <dbReference type="EMBL" id="KKU76080.1"/>
    </source>
</evidence>
<feature type="transmembrane region" description="Helical" evidence="1">
    <location>
        <begin position="23"/>
        <end position="44"/>
    </location>
</feature>